<dbReference type="GO" id="GO:0008897">
    <property type="term" value="F:holo-[acyl-carrier-protein] synthase activity"/>
    <property type="evidence" value="ECO:0007669"/>
    <property type="project" value="UniProtKB-UniRule"/>
</dbReference>
<keyword evidence="5 8" id="KW-0460">Magnesium</keyword>
<comment type="subcellular location">
    <subcellularLocation>
        <location evidence="8">Cytoplasm</location>
    </subcellularLocation>
</comment>
<dbReference type="SUPFAM" id="SSF56214">
    <property type="entry name" value="4'-phosphopantetheinyl transferase"/>
    <property type="match status" value="1"/>
</dbReference>
<evidence type="ECO:0000259" key="9">
    <source>
        <dbReference type="Pfam" id="PF01648"/>
    </source>
</evidence>
<protein>
    <recommendedName>
        <fullName evidence="8">Holo-[acyl-carrier-protein] synthase</fullName>
        <shortName evidence="8">Holo-ACP synthase</shortName>
        <ecNumber evidence="8">2.7.8.7</ecNumber>
    </recommendedName>
    <alternativeName>
        <fullName evidence="8">4'-phosphopantetheinyl transferase AcpS</fullName>
    </alternativeName>
</protein>
<comment type="catalytic activity">
    <reaction evidence="8">
        <text>apo-[ACP] + CoA = holo-[ACP] + adenosine 3',5'-bisphosphate + H(+)</text>
        <dbReference type="Rhea" id="RHEA:12068"/>
        <dbReference type="Rhea" id="RHEA-COMP:9685"/>
        <dbReference type="Rhea" id="RHEA-COMP:9690"/>
        <dbReference type="ChEBI" id="CHEBI:15378"/>
        <dbReference type="ChEBI" id="CHEBI:29999"/>
        <dbReference type="ChEBI" id="CHEBI:57287"/>
        <dbReference type="ChEBI" id="CHEBI:58343"/>
        <dbReference type="ChEBI" id="CHEBI:64479"/>
        <dbReference type="EC" id="2.7.8.7"/>
    </reaction>
</comment>
<dbReference type="GO" id="GO:0000287">
    <property type="term" value="F:magnesium ion binding"/>
    <property type="evidence" value="ECO:0007669"/>
    <property type="project" value="UniProtKB-UniRule"/>
</dbReference>
<evidence type="ECO:0000256" key="3">
    <source>
        <dbReference type="ARBA" id="ARBA00022723"/>
    </source>
</evidence>
<dbReference type="GO" id="GO:0005737">
    <property type="term" value="C:cytoplasm"/>
    <property type="evidence" value="ECO:0007669"/>
    <property type="project" value="UniProtKB-SubCell"/>
</dbReference>
<feature type="domain" description="4'-phosphopantetheinyl transferase" evidence="9">
    <location>
        <begin position="3"/>
        <end position="108"/>
    </location>
</feature>
<evidence type="ECO:0000256" key="1">
    <source>
        <dbReference type="ARBA" id="ARBA00022516"/>
    </source>
</evidence>
<comment type="similarity">
    <text evidence="8">Belongs to the P-Pant transferase superfamily. AcpS family.</text>
</comment>
<evidence type="ECO:0000256" key="5">
    <source>
        <dbReference type="ARBA" id="ARBA00022842"/>
    </source>
</evidence>
<keyword evidence="1 8" id="KW-0444">Lipid biosynthesis</keyword>
<dbReference type="InterPro" id="IPR037143">
    <property type="entry name" value="4-PPantetheinyl_Trfase_dom_sf"/>
</dbReference>
<dbReference type="EMBL" id="DPPF01000164">
    <property type="protein sequence ID" value="HCW93584.1"/>
    <property type="molecule type" value="Genomic_DNA"/>
</dbReference>
<keyword evidence="7 8" id="KW-0275">Fatty acid biosynthesis</keyword>
<keyword evidence="2 8" id="KW-0808">Transferase</keyword>
<keyword evidence="6 8" id="KW-0443">Lipid metabolism</keyword>
<feature type="binding site" evidence="8">
    <location>
        <position position="55"/>
    </location>
    <ligand>
        <name>Mg(2+)</name>
        <dbReference type="ChEBI" id="CHEBI:18420"/>
    </ligand>
</feature>
<dbReference type="NCBIfam" id="TIGR00556">
    <property type="entry name" value="pantethn_trn"/>
    <property type="match status" value="1"/>
</dbReference>
<name>A0A3D5QD36_FLESI</name>
<gene>
    <name evidence="8 10" type="primary">acpS</name>
    <name evidence="10" type="ORF">DHM44_07870</name>
</gene>
<dbReference type="InterPro" id="IPR002582">
    <property type="entry name" value="ACPS"/>
</dbReference>
<keyword evidence="8" id="KW-0963">Cytoplasm</keyword>
<evidence type="ECO:0000256" key="4">
    <source>
        <dbReference type="ARBA" id="ARBA00022832"/>
    </source>
</evidence>
<keyword evidence="4 8" id="KW-0276">Fatty acid metabolism</keyword>
<sequence>MMIGCDIVEIERIKNAYTKLGDSFSDRVLSEREREIFIQKKRSMSFLSGRFAAKEAVSKSLKTGLGKLGLKNIEILAGENGEPVVYLNGNKADMEVSISHSKNMAMAVAIENRGNK</sequence>
<evidence type="ECO:0000313" key="11">
    <source>
        <dbReference type="Proteomes" id="UP000262325"/>
    </source>
</evidence>
<dbReference type="HAMAP" id="MF_00101">
    <property type="entry name" value="AcpS"/>
    <property type="match status" value="1"/>
</dbReference>
<evidence type="ECO:0000256" key="8">
    <source>
        <dbReference type="HAMAP-Rule" id="MF_00101"/>
    </source>
</evidence>
<comment type="cofactor">
    <cofactor evidence="8">
        <name>Mg(2+)</name>
        <dbReference type="ChEBI" id="CHEBI:18420"/>
    </cofactor>
</comment>
<comment type="caution">
    <text evidence="10">The sequence shown here is derived from an EMBL/GenBank/DDBJ whole genome shotgun (WGS) entry which is preliminary data.</text>
</comment>
<dbReference type="Pfam" id="PF01648">
    <property type="entry name" value="ACPS"/>
    <property type="match status" value="1"/>
</dbReference>
<organism evidence="10 11">
    <name type="scientific">Flexistipes sinusarabici</name>
    <dbReference type="NCBI Taxonomy" id="2352"/>
    <lineage>
        <taxon>Bacteria</taxon>
        <taxon>Pseudomonadati</taxon>
        <taxon>Deferribacterota</taxon>
        <taxon>Deferribacteres</taxon>
        <taxon>Deferribacterales</taxon>
        <taxon>Flexistipitaceae</taxon>
        <taxon>Flexistipes</taxon>
    </lineage>
</organism>
<evidence type="ECO:0000256" key="6">
    <source>
        <dbReference type="ARBA" id="ARBA00023098"/>
    </source>
</evidence>
<evidence type="ECO:0000313" key="10">
    <source>
        <dbReference type="EMBL" id="HCW93584.1"/>
    </source>
</evidence>
<dbReference type="InterPro" id="IPR004568">
    <property type="entry name" value="Ppantetheine-prot_Trfase_dom"/>
</dbReference>
<comment type="function">
    <text evidence="8">Transfers the 4'-phosphopantetheine moiety from coenzyme A to a Ser of acyl-carrier-protein.</text>
</comment>
<proteinExistence type="inferred from homology"/>
<dbReference type="Proteomes" id="UP000262325">
    <property type="component" value="Unassembled WGS sequence"/>
</dbReference>
<dbReference type="RefSeq" id="WP_273265945.1">
    <property type="nucleotide sequence ID" value="NZ_JAAZVV010000044.1"/>
</dbReference>
<dbReference type="GO" id="GO:0006633">
    <property type="term" value="P:fatty acid biosynthetic process"/>
    <property type="evidence" value="ECO:0007669"/>
    <property type="project" value="UniProtKB-UniRule"/>
</dbReference>
<dbReference type="NCBIfam" id="TIGR00516">
    <property type="entry name" value="acpS"/>
    <property type="match status" value="1"/>
</dbReference>
<keyword evidence="3 8" id="KW-0479">Metal-binding</keyword>
<evidence type="ECO:0000256" key="2">
    <source>
        <dbReference type="ARBA" id="ARBA00022679"/>
    </source>
</evidence>
<dbReference type="Gene3D" id="3.90.470.20">
    <property type="entry name" value="4'-phosphopantetheinyl transferase domain"/>
    <property type="match status" value="1"/>
</dbReference>
<accession>A0A3D5QD36</accession>
<dbReference type="InterPro" id="IPR008278">
    <property type="entry name" value="4-PPantetheinyl_Trfase_dom"/>
</dbReference>
<dbReference type="EC" id="2.7.8.7" evidence="8"/>
<dbReference type="AlphaFoldDB" id="A0A3D5QD36"/>
<reference evidence="10 11" key="1">
    <citation type="journal article" date="2018" name="Nat. Biotechnol.">
        <title>A standardized bacterial taxonomy based on genome phylogeny substantially revises the tree of life.</title>
        <authorList>
            <person name="Parks D.H."/>
            <person name="Chuvochina M."/>
            <person name="Waite D.W."/>
            <person name="Rinke C."/>
            <person name="Skarshewski A."/>
            <person name="Chaumeil P.A."/>
            <person name="Hugenholtz P."/>
        </authorList>
    </citation>
    <scope>NUCLEOTIDE SEQUENCE [LARGE SCALE GENOMIC DNA]</scope>
    <source>
        <strain evidence="10">UBA8672</strain>
    </source>
</reference>
<evidence type="ECO:0000256" key="7">
    <source>
        <dbReference type="ARBA" id="ARBA00023160"/>
    </source>
</evidence>
<feature type="binding site" evidence="8">
    <location>
        <position position="6"/>
    </location>
    <ligand>
        <name>Mg(2+)</name>
        <dbReference type="ChEBI" id="CHEBI:18420"/>
    </ligand>
</feature>